<keyword evidence="10" id="KW-0614">Plasmid</keyword>
<name>F2LRP9_BURGS</name>
<keyword evidence="4" id="KW-0676">Redox-active center</keyword>
<dbReference type="GO" id="GO:0016491">
    <property type="term" value="F:oxidoreductase activity"/>
    <property type="evidence" value="ECO:0007669"/>
    <property type="project" value="InterPro"/>
</dbReference>
<evidence type="ECO:0000259" key="9">
    <source>
        <dbReference type="Pfam" id="PF01323"/>
    </source>
</evidence>
<sequence>MKILLGILLLTFNMAAGFALASPSAPVAGTDYEVMKSAVPLSTSPGKIEVIVFFWYGCRHCHSLELAIQPWVRKNADKIDFKRIPVAFSPDYVPHSQLFYALSALGVSDKISPAIFDAILKRRNYLLTPQAQADFLSTQGIEKSKFLAAYNSFGVHGQVSQSVASTKCYSISGVPTIVIHGKYKTGPAYTKSVEGAVQVTDYLVRQLPKQQGGLIPGRPGGPGKESREDQD</sequence>
<comment type="subcellular location">
    <subcellularLocation>
        <location evidence="5">Periplasm</location>
    </subcellularLocation>
</comment>
<dbReference type="KEGG" id="bgd:bgla_1p1490"/>
<dbReference type="CDD" id="cd03019">
    <property type="entry name" value="DsbA_DsbA"/>
    <property type="match status" value="1"/>
</dbReference>
<evidence type="ECO:0000256" key="5">
    <source>
        <dbReference type="PIRNR" id="PIRNR001488"/>
    </source>
</evidence>
<evidence type="ECO:0000256" key="1">
    <source>
        <dbReference type="ARBA" id="ARBA00005791"/>
    </source>
</evidence>
<evidence type="ECO:0000313" key="10">
    <source>
        <dbReference type="EMBL" id="AEA65543.1"/>
    </source>
</evidence>
<dbReference type="Proteomes" id="UP000008316">
    <property type="component" value="Plasmid bgla_1p"/>
</dbReference>
<protein>
    <recommendedName>
        <fullName evidence="5">Thiol:disulfide interchange protein</fullName>
    </recommendedName>
</protein>
<dbReference type="InterPro" id="IPR036249">
    <property type="entry name" value="Thioredoxin-like_sf"/>
</dbReference>
<organism evidence="10 11">
    <name type="scientific">Burkholderia gladioli (strain BSR3)</name>
    <dbReference type="NCBI Taxonomy" id="999541"/>
    <lineage>
        <taxon>Bacteria</taxon>
        <taxon>Pseudomonadati</taxon>
        <taxon>Pseudomonadota</taxon>
        <taxon>Betaproteobacteria</taxon>
        <taxon>Burkholderiales</taxon>
        <taxon>Burkholderiaceae</taxon>
        <taxon>Burkholderia</taxon>
    </lineage>
</organism>
<dbReference type="RefSeq" id="WP_013699921.1">
    <property type="nucleotide sequence ID" value="NC_015382.1"/>
</dbReference>
<dbReference type="EMBL" id="CP002601">
    <property type="protein sequence ID" value="AEA65543.1"/>
    <property type="molecule type" value="Genomic_DNA"/>
</dbReference>
<evidence type="ECO:0000256" key="4">
    <source>
        <dbReference type="ARBA" id="ARBA00023284"/>
    </source>
</evidence>
<feature type="region of interest" description="Disordered" evidence="7">
    <location>
        <begin position="210"/>
        <end position="231"/>
    </location>
</feature>
<keyword evidence="5" id="KW-0574">Periplasm</keyword>
<dbReference type="GO" id="GO:0042597">
    <property type="term" value="C:periplasmic space"/>
    <property type="evidence" value="ECO:0007669"/>
    <property type="project" value="UniProtKB-SubCell"/>
</dbReference>
<evidence type="ECO:0000256" key="2">
    <source>
        <dbReference type="ARBA" id="ARBA00022729"/>
    </source>
</evidence>
<dbReference type="Pfam" id="PF01323">
    <property type="entry name" value="DSBA"/>
    <property type="match status" value="1"/>
</dbReference>
<dbReference type="PIRSF" id="PIRSF001488">
    <property type="entry name" value="Tdi_protein"/>
    <property type="match status" value="1"/>
</dbReference>
<feature type="compositionally biased region" description="Gly residues" evidence="7">
    <location>
        <begin position="214"/>
        <end position="223"/>
    </location>
</feature>
<gene>
    <name evidence="10" type="ordered locus">bgla_1p1490</name>
</gene>
<dbReference type="Gene3D" id="3.40.30.10">
    <property type="entry name" value="Glutaredoxin"/>
    <property type="match status" value="1"/>
</dbReference>
<keyword evidence="2 8" id="KW-0732">Signal</keyword>
<dbReference type="PANTHER" id="PTHR35891:SF3">
    <property type="entry name" value="THIOL:DISULFIDE INTERCHANGE PROTEIN DSBL"/>
    <property type="match status" value="1"/>
</dbReference>
<evidence type="ECO:0000256" key="6">
    <source>
        <dbReference type="PIRSR" id="PIRSR001488-1"/>
    </source>
</evidence>
<reference evidence="10 11" key="1">
    <citation type="journal article" date="2011" name="J. Bacteriol.">
        <title>Complete genome sequence of Burkholderia gladioli BSR3.</title>
        <authorList>
            <person name="Seo Y.S."/>
            <person name="Lim J."/>
            <person name="Choi B.S."/>
            <person name="Kim H."/>
            <person name="Goo E."/>
            <person name="Lee B."/>
            <person name="Lim J.S."/>
            <person name="Choi I.Y."/>
            <person name="Moon J.S."/>
            <person name="Kim J."/>
            <person name="Hwang I."/>
        </authorList>
    </citation>
    <scope>NUCLEOTIDE SEQUENCE [LARGE SCALE GENOMIC DNA]</scope>
    <source>
        <strain evidence="11">BSR3</strain>
    </source>
</reference>
<feature type="chain" id="PRO_5003281353" description="Thiol:disulfide interchange protein" evidence="8">
    <location>
        <begin position="22"/>
        <end position="231"/>
    </location>
</feature>
<dbReference type="AlphaFoldDB" id="F2LRP9"/>
<comment type="similarity">
    <text evidence="1">Belongs to the thioredoxin family. DsbA subfamily.</text>
</comment>
<dbReference type="InterPro" id="IPR001853">
    <property type="entry name" value="DSBA-like_thioredoxin_dom"/>
</dbReference>
<keyword evidence="11" id="KW-1185">Reference proteome</keyword>
<dbReference type="HOGENOM" id="CLU_088255_1_0_4"/>
<evidence type="ECO:0000256" key="8">
    <source>
        <dbReference type="SAM" id="SignalP"/>
    </source>
</evidence>
<evidence type="ECO:0000313" key="11">
    <source>
        <dbReference type="Proteomes" id="UP000008316"/>
    </source>
</evidence>
<evidence type="ECO:0000256" key="3">
    <source>
        <dbReference type="ARBA" id="ARBA00023157"/>
    </source>
</evidence>
<accession>F2LRP9</accession>
<feature type="domain" description="DSBA-like thioredoxin" evidence="9">
    <location>
        <begin position="83"/>
        <end position="185"/>
    </location>
</feature>
<proteinExistence type="inferred from homology"/>
<dbReference type="InterPro" id="IPR050824">
    <property type="entry name" value="Thiol_disulfide_DsbA"/>
</dbReference>
<feature type="signal peptide" evidence="8">
    <location>
        <begin position="1"/>
        <end position="21"/>
    </location>
</feature>
<geneLocation type="plasmid" evidence="10 11">
    <name>bgla_1p</name>
</geneLocation>
<evidence type="ECO:0000256" key="7">
    <source>
        <dbReference type="SAM" id="MobiDB-lite"/>
    </source>
</evidence>
<dbReference type="SUPFAM" id="SSF52833">
    <property type="entry name" value="Thioredoxin-like"/>
    <property type="match status" value="1"/>
</dbReference>
<dbReference type="InterPro" id="IPR023205">
    <property type="entry name" value="DsbA/DsbL"/>
</dbReference>
<feature type="disulfide bond" description="Redox-active" evidence="6">
    <location>
        <begin position="58"/>
        <end position="61"/>
    </location>
</feature>
<dbReference type="PANTHER" id="PTHR35891">
    <property type="entry name" value="THIOL:DISULFIDE INTERCHANGE PROTEIN DSBA"/>
    <property type="match status" value="1"/>
</dbReference>
<keyword evidence="3 5" id="KW-1015">Disulfide bond</keyword>